<gene>
    <name evidence="4" type="ORF">FCK90_13475</name>
</gene>
<dbReference type="GO" id="GO:0008721">
    <property type="term" value="F:D-serine ammonia-lyase activity"/>
    <property type="evidence" value="ECO:0007669"/>
    <property type="project" value="TreeGrafter"/>
</dbReference>
<dbReference type="OrthoDB" id="9811417at2"/>
<organism evidence="4 5">
    <name type="scientific">Kocuria coralli</name>
    <dbReference type="NCBI Taxonomy" id="1461025"/>
    <lineage>
        <taxon>Bacteria</taxon>
        <taxon>Bacillati</taxon>
        <taxon>Actinomycetota</taxon>
        <taxon>Actinomycetes</taxon>
        <taxon>Micrococcales</taxon>
        <taxon>Micrococcaceae</taxon>
        <taxon>Kocuria</taxon>
    </lineage>
</organism>
<dbReference type="PANTHER" id="PTHR28004:SF2">
    <property type="entry name" value="D-SERINE DEHYDRATASE"/>
    <property type="match status" value="1"/>
</dbReference>
<feature type="domain" description="D-serine dehydratase-like" evidence="3">
    <location>
        <begin position="280"/>
        <end position="374"/>
    </location>
</feature>
<comment type="caution">
    <text evidence="4">The sequence shown here is derived from an EMBL/GenBank/DDBJ whole genome shotgun (WGS) entry which is preliminary data.</text>
</comment>
<dbReference type="SUPFAM" id="SSF51419">
    <property type="entry name" value="PLP-binding barrel"/>
    <property type="match status" value="1"/>
</dbReference>
<dbReference type="InterPro" id="IPR001608">
    <property type="entry name" value="Ala_racemase_N"/>
</dbReference>
<evidence type="ECO:0000313" key="5">
    <source>
        <dbReference type="Proteomes" id="UP000325957"/>
    </source>
</evidence>
<protein>
    <recommendedName>
        <fullName evidence="3">D-serine dehydratase-like domain-containing protein</fullName>
    </recommendedName>
</protein>
<keyword evidence="2" id="KW-0456">Lyase</keyword>
<dbReference type="PANTHER" id="PTHR28004">
    <property type="entry name" value="ZGC:162816-RELATED"/>
    <property type="match status" value="1"/>
</dbReference>
<sequence>MTREPITAQVAPDIAALVGLPGSRENLPTPALVLDLDVMESNLSAMDRLLAGSSLTLRPHFKAHKCLEICRLQLEHGAAGFSAATVGEAEKLAPLGTSVLLTSVLASETNIARGADLRAHAQDVTFVVDSVPVAQRLNAALEARACTAGVLIDIDAGRHRAGCASIPAARELAEAVRRSSALALKGLQFYAGHLSHLHDPQRRAEGHAQFRSDLARYREALSEALPSSPIISGGSTGSLALELEEPVLTEMQCGSYALMDVEYLALPYSPGRAGWPFSAAVTVQSSVLSGNWPTHATADAGDKRFASKYGHPPRLTRVPPGITLESASYTPTGDEHGRLDFTDPSPPQPGARLECVVPHLDPSINLFDIVYAVSGETLIDVWDIAARGC</sequence>
<dbReference type="Gene3D" id="3.20.20.10">
    <property type="entry name" value="Alanine racemase"/>
    <property type="match status" value="1"/>
</dbReference>
<dbReference type="InterPro" id="IPR042208">
    <property type="entry name" value="D-ser_dehydrat-like_sf"/>
</dbReference>
<dbReference type="Gene3D" id="2.40.37.20">
    <property type="entry name" value="D-serine dehydratase-like domain"/>
    <property type="match status" value="1"/>
</dbReference>
<dbReference type="InterPro" id="IPR051466">
    <property type="entry name" value="D-amino_acid_metab_enzyme"/>
</dbReference>
<dbReference type="InterPro" id="IPR029066">
    <property type="entry name" value="PLP-binding_barrel"/>
</dbReference>
<evidence type="ECO:0000313" key="4">
    <source>
        <dbReference type="EMBL" id="KAA9393188.1"/>
    </source>
</evidence>
<dbReference type="SMART" id="SM01119">
    <property type="entry name" value="D-ser_dehydrat"/>
    <property type="match status" value="1"/>
</dbReference>
<dbReference type="Pfam" id="PF01168">
    <property type="entry name" value="Ala_racemase_N"/>
    <property type="match status" value="1"/>
</dbReference>
<proteinExistence type="inferred from homology"/>
<dbReference type="RefSeq" id="WP_158034827.1">
    <property type="nucleotide sequence ID" value="NZ_ML708628.1"/>
</dbReference>
<dbReference type="InterPro" id="IPR026956">
    <property type="entry name" value="D-ser_dehydrat-like_dom"/>
</dbReference>
<keyword evidence="5" id="KW-1185">Reference proteome</keyword>
<reference evidence="4 5" key="1">
    <citation type="submission" date="2019-05" db="EMBL/GenBank/DDBJ databases">
        <title>Kocuria coralli sp. nov., a novel actinobacterium isolated from coral reef seawater.</title>
        <authorList>
            <person name="Li J."/>
        </authorList>
    </citation>
    <scope>NUCLEOTIDE SEQUENCE [LARGE SCALE GENOMIC DNA]</scope>
    <source>
        <strain evidence="4 5">SCSIO 13007</strain>
    </source>
</reference>
<dbReference type="GO" id="GO:0036088">
    <property type="term" value="P:D-serine catabolic process"/>
    <property type="evidence" value="ECO:0007669"/>
    <property type="project" value="TreeGrafter"/>
</dbReference>
<dbReference type="AlphaFoldDB" id="A0A5J5KUX1"/>
<accession>A0A5J5KUX1</accession>
<evidence type="ECO:0000256" key="1">
    <source>
        <dbReference type="ARBA" id="ARBA00005323"/>
    </source>
</evidence>
<comment type="similarity">
    <text evidence="1">Belongs to the DSD1 family.</text>
</comment>
<name>A0A5J5KUX1_9MICC</name>
<dbReference type="Pfam" id="PF14031">
    <property type="entry name" value="D-ser_dehydrat"/>
    <property type="match status" value="1"/>
</dbReference>
<evidence type="ECO:0000256" key="2">
    <source>
        <dbReference type="ARBA" id="ARBA00023239"/>
    </source>
</evidence>
<dbReference type="EMBL" id="SZWF01000024">
    <property type="protein sequence ID" value="KAA9393188.1"/>
    <property type="molecule type" value="Genomic_DNA"/>
</dbReference>
<evidence type="ECO:0000259" key="3">
    <source>
        <dbReference type="SMART" id="SM01119"/>
    </source>
</evidence>
<dbReference type="Proteomes" id="UP000325957">
    <property type="component" value="Unassembled WGS sequence"/>
</dbReference>